<comment type="function">
    <text evidence="1">May be involved in a process influencing telomere capping.</text>
</comment>
<dbReference type="GO" id="GO:0005737">
    <property type="term" value="C:cytoplasm"/>
    <property type="evidence" value="ECO:0007669"/>
    <property type="project" value="UniProtKB-SubCell"/>
</dbReference>
<evidence type="ECO:0000256" key="2">
    <source>
        <dbReference type="ARBA" id="ARBA00004123"/>
    </source>
</evidence>
<feature type="compositionally biased region" description="Polar residues" evidence="8">
    <location>
        <begin position="1"/>
        <end position="13"/>
    </location>
</feature>
<comment type="similarity">
    <text evidence="4">Belongs to the RTC4 family.</text>
</comment>
<comment type="subcellular location">
    <subcellularLocation>
        <location evidence="3">Cytoplasm</location>
    </subcellularLocation>
    <subcellularLocation>
        <location evidence="2">Nucleus</location>
    </subcellularLocation>
</comment>
<feature type="compositionally biased region" description="Basic and acidic residues" evidence="8">
    <location>
        <begin position="387"/>
        <end position="403"/>
    </location>
</feature>
<dbReference type="InterPro" id="IPR039024">
    <property type="entry name" value="RTC4"/>
</dbReference>
<evidence type="ECO:0000256" key="4">
    <source>
        <dbReference type="ARBA" id="ARBA00009461"/>
    </source>
</evidence>
<evidence type="ECO:0000256" key="1">
    <source>
        <dbReference type="ARBA" id="ARBA00002738"/>
    </source>
</evidence>
<dbReference type="EMBL" id="BQFW01000015">
    <property type="protein sequence ID" value="GJJ79161.1"/>
    <property type="molecule type" value="Genomic_DNA"/>
</dbReference>
<dbReference type="AlphaFoldDB" id="A0A9P3HMD1"/>
<dbReference type="Pfam" id="PF14474">
    <property type="entry name" value="RTC4"/>
    <property type="match status" value="1"/>
</dbReference>
<reference evidence="10" key="1">
    <citation type="submission" date="2021-11" db="EMBL/GenBank/DDBJ databases">
        <authorList>
            <person name="Herlambang A."/>
            <person name="Guo Y."/>
            <person name="Takashima Y."/>
            <person name="Nishizawa T."/>
        </authorList>
    </citation>
    <scope>NUCLEOTIDE SEQUENCE</scope>
    <source>
        <strain evidence="10">E1425</strain>
    </source>
</reference>
<accession>A0A9P3HMD1</accession>
<feature type="compositionally biased region" description="Basic and acidic residues" evidence="8">
    <location>
        <begin position="451"/>
        <end position="463"/>
    </location>
</feature>
<evidence type="ECO:0000313" key="10">
    <source>
        <dbReference type="EMBL" id="GJJ79161.1"/>
    </source>
</evidence>
<dbReference type="PANTHER" id="PTHR41391:SF1">
    <property type="entry name" value="RESTRICTION OF TELOMERE CAPPING PROTEIN 4"/>
    <property type="match status" value="1"/>
</dbReference>
<feature type="compositionally biased region" description="Basic and acidic residues" evidence="8">
    <location>
        <begin position="627"/>
        <end position="640"/>
    </location>
</feature>
<keyword evidence="11" id="KW-1185">Reference proteome</keyword>
<evidence type="ECO:0000256" key="3">
    <source>
        <dbReference type="ARBA" id="ARBA00004496"/>
    </source>
</evidence>
<feature type="compositionally biased region" description="Basic and acidic residues" evidence="8">
    <location>
        <begin position="361"/>
        <end position="370"/>
    </location>
</feature>
<dbReference type="InterPro" id="IPR028094">
    <property type="entry name" value="RTC4_C"/>
</dbReference>
<dbReference type="OrthoDB" id="128308at2759"/>
<feature type="compositionally biased region" description="Basic and acidic residues" evidence="8">
    <location>
        <begin position="139"/>
        <end position="150"/>
    </location>
</feature>
<feature type="compositionally biased region" description="Low complexity" evidence="8">
    <location>
        <begin position="248"/>
        <end position="269"/>
    </location>
</feature>
<feature type="compositionally biased region" description="Basic and acidic residues" evidence="8">
    <location>
        <begin position="564"/>
        <end position="583"/>
    </location>
</feature>
<proteinExistence type="inferred from homology"/>
<feature type="compositionally biased region" description="Basic and acidic residues" evidence="8">
    <location>
        <begin position="14"/>
        <end position="33"/>
    </location>
</feature>
<feature type="region of interest" description="Disordered" evidence="8">
    <location>
        <begin position="66"/>
        <end position="347"/>
    </location>
</feature>
<reference evidence="10" key="2">
    <citation type="journal article" date="2022" name="Microbiol. Resour. Announc.">
        <title>Whole-Genome Sequence of Entomortierella parvispora E1425, a Mucoromycotan Fungus Associated with Burkholderiaceae-Related Endosymbiotic Bacteria.</title>
        <authorList>
            <person name="Herlambang A."/>
            <person name="Guo Y."/>
            <person name="Takashima Y."/>
            <person name="Narisawa K."/>
            <person name="Ohta H."/>
            <person name="Nishizawa T."/>
        </authorList>
    </citation>
    <scope>NUCLEOTIDE SEQUENCE</scope>
    <source>
        <strain evidence="10">E1425</strain>
    </source>
</reference>
<name>A0A9P3HMD1_9FUNG</name>
<keyword evidence="6" id="KW-0963">Cytoplasm</keyword>
<organism evidence="10 11">
    <name type="scientific">Entomortierella parvispora</name>
    <dbReference type="NCBI Taxonomy" id="205924"/>
    <lineage>
        <taxon>Eukaryota</taxon>
        <taxon>Fungi</taxon>
        <taxon>Fungi incertae sedis</taxon>
        <taxon>Mucoromycota</taxon>
        <taxon>Mortierellomycotina</taxon>
        <taxon>Mortierellomycetes</taxon>
        <taxon>Mortierellales</taxon>
        <taxon>Mortierellaceae</taxon>
        <taxon>Entomortierella</taxon>
    </lineage>
</organism>
<feature type="compositionally biased region" description="Low complexity" evidence="8">
    <location>
        <begin position="371"/>
        <end position="381"/>
    </location>
</feature>
<evidence type="ECO:0000256" key="6">
    <source>
        <dbReference type="ARBA" id="ARBA00022490"/>
    </source>
</evidence>
<evidence type="ECO:0000259" key="9">
    <source>
        <dbReference type="SMART" id="SM01312"/>
    </source>
</evidence>
<feature type="region of interest" description="Disordered" evidence="8">
    <location>
        <begin position="1"/>
        <end position="50"/>
    </location>
</feature>
<keyword evidence="7" id="KW-0539">Nucleus</keyword>
<dbReference type="SMART" id="SM01312">
    <property type="entry name" value="RTC4"/>
    <property type="match status" value="1"/>
</dbReference>
<gene>
    <name evidence="10" type="ORF">EMPS_11520</name>
</gene>
<dbReference type="GO" id="GO:0005634">
    <property type="term" value="C:nucleus"/>
    <property type="evidence" value="ECO:0007669"/>
    <property type="project" value="UniProtKB-SubCell"/>
</dbReference>
<feature type="domain" description="Restriction of telomere capping protein 4 C-terminal" evidence="9">
    <location>
        <begin position="734"/>
        <end position="839"/>
    </location>
</feature>
<evidence type="ECO:0000256" key="5">
    <source>
        <dbReference type="ARBA" id="ARBA00015162"/>
    </source>
</evidence>
<dbReference type="Proteomes" id="UP000827284">
    <property type="component" value="Unassembled WGS sequence"/>
</dbReference>
<evidence type="ECO:0000313" key="11">
    <source>
        <dbReference type="Proteomes" id="UP000827284"/>
    </source>
</evidence>
<comment type="caution">
    <text evidence="10">The sequence shown here is derived from an EMBL/GenBank/DDBJ whole genome shotgun (WGS) entry which is preliminary data.</text>
</comment>
<sequence>MTDRWSQPKSNSLDLHRKVDDFARNKTVNKDTQARTPPPKKYLTTTNTPKKYREAVLDDLSRVMKAQNHGSPTQSKLVRPFMSPQKLKGNPISIPKTTITTLDDDILRSPPQQQRRISSLDKTRASHSPRKPVSPSMRRTVEPVSSREDMPDTFEEFDALSHREKERLGGERGFKKHLEKLQQPDTPAQSKKCRRDSSSESKHRAKDRPSLPSLETIGPPSSDSEEDDDLFKDAPAHLVKSTERSKKTVSTGASISAGSTGSTQSTESSKLGANRPLPRTAIAKPALLLTKGPMAKRDSIGSAHRRNSADCGSDDFEEDRLNRKNKDASAVAVKSTARSYKQEEDRRRAVEFFEEVGLMVREVREKDFSDRSQPQKSSSSRAPMPSDKSRRKDSSQNSVEDRGPRKKMRSPAQNVIDLSKDVDSHPIRSTSATKRTREPQSSSDSESELESIPKSKGKSEARSRTLSPPMPARAVASRDDGEGFRLPSPNKTKGAGGKFILPSPNKKKSCYESPSGYMSNQVIYMLSDDDIPRKVIEDDNVCPYCGDLLPEIKSKRLTKALAKIHAEQKRQKERKQERKEAREQGYVPPTADVIIVDSPSKSMPRPRPKRRERKAANGENGNEDSDSDSRRRRESQRADYDPFGSPPPSSLSSPPLKDGTKLSLMDRFEFCRVHIADEQIVPHGVEQGYPVYINFDKLEARVRRMESELRGIVEGTASSPFLEKALSNYERMGVIGARNPHFVLAGVRQTLPGYYGSKGSSELFRILAKMFLESQFLTHEKAHPQKPSEYIQHVLVPEAGVRLIAEDRNEFSSGDPISLERAREIMMESVEFGSYMHDIDS</sequence>
<protein>
    <recommendedName>
        <fullName evidence="5">Restriction of telomere capping protein 4</fullName>
    </recommendedName>
</protein>
<feature type="compositionally biased region" description="Basic and acidic residues" evidence="8">
    <location>
        <begin position="231"/>
        <end position="246"/>
    </location>
</feature>
<feature type="compositionally biased region" description="Basic and acidic residues" evidence="8">
    <location>
        <begin position="159"/>
        <end position="173"/>
    </location>
</feature>
<feature type="region of interest" description="Disordered" evidence="8">
    <location>
        <begin position="361"/>
        <end position="512"/>
    </location>
</feature>
<feature type="compositionally biased region" description="Basic residues" evidence="8">
    <location>
        <begin position="604"/>
        <end position="613"/>
    </location>
</feature>
<evidence type="ECO:0000256" key="8">
    <source>
        <dbReference type="SAM" id="MobiDB-lite"/>
    </source>
</evidence>
<evidence type="ECO:0000256" key="7">
    <source>
        <dbReference type="ARBA" id="ARBA00023242"/>
    </source>
</evidence>
<feature type="region of interest" description="Disordered" evidence="8">
    <location>
        <begin position="564"/>
        <end position="658"/>
    </location>
</feature>
<dbReference type="PANTHER" id="PTHR41391">
    <property type="entry name" value="RESTRICTION OF TELOMERE CAPPING PROTEIN 4"/>
    <property type="match status" value="1"/>
</dbReference>